<evidence type="ECO:0000259" key="8">
    <source>
        <dbReference type="Pfam" id="PF02737"/>
    </source>
</evidence>
<accession>A0A0M3K6D4</accession>
<evidence type="ECO:0000313" key="9">
    <source>
        <dbReference type="WBParaSite" id="ASIM_0001652501-mRNA-1"/>
    </source>
</evidence>
<dbReference type="AlphaFoldDB" id="A0A0M3K6D4"/>
<dbReference type="Pfam" id="PF02737">
    <property type="entry name" value="3HCDH_N"/>
    <property type="match status" value="1"/>
</dbReference>
<keyword evidence="5" id="KW-0496">Mitochondrion</keyword>
<feature type="domain" description="3-hydroxyacyl-CoA dehydrogenase NAD binding" evidence="8">
    <location>
        <begin position="55"/>
        <end position="238"/>
    </location>
</feature>
<dbReference type="Gene3D" id="1.10.1040.10">
    <property type="entry name" value="N-(1-d-carboxylethyl)-l-norvaline Dehydrogenase, domain 2"/>
    <property type="match status" value="1"/>
</dbReference>
<evidence type="ECO:0000256" key="5">
    <source>
        <dbReference type="ARBA" id="ARBA00023128"/>
    </source>
</evidence>
<dbReference type="Gene3D" id="3.40.50.720">
    <property type="entry name" value="NAD(P)-binding Rossmann-like Domain"/>
    <property type="match status" value="1"/>
</dbReference>
<keyword evidence="3" id="KW-0560">Oxidoreductase</keyword>
<dbReference type="PANTHER" id="PTHR43561">
    <property type="match status" value="1"/>
</dbReference>
<keyword evidence="4" id="KW-0520">NAD</keyword>
<comment type="subcellular location">
    <subcellularLocation>
        <location evidence="1">Mitochondrion matrix</location>
    </subcellularLocation>
</comment>
<dbReference type="FunFam" id="3.40.50.720:FF:000009">
    <property type="entry name" value="Fatty oxidation complex, alpha subunit"/>
    <property type="match status" value="1"/>
</dbReference>
<name>A0A0M3K6D4_ANISI</name>
<proteinExistence type="predicted"/>
<dbReference type="InterPro" id="IPR008927">
    <property type="entry name" value="6-PGluconate_DH-like_C_sf"/>
</dbReference>
<comment type="pathway">
    <text evidence="2">Lipid metabolism; fatty acid beta-oxidation.</text>
</comment>
<dbReference type="InterPro" id="IPR006176">
    <property type="entry name" value="3-OHacyl-CoA_DH_NAD-bd"/>
</dbReference>
<dbReference type="GO" id="GO:0005759">
    <property type="term" value="C:mitochondrial matrix"/>
    <property type="evidence" value="ECO:0007669"/>
    <property type="project" value="UniProtKB-SubCell"/>
</dbReference>
<organism evidence="9">
    <name type="scientific">Anisakis simplex</name>
    <name type="common">Herring worm</name>
    <dbReference type="NCBI Taxonomy" id="6269"/>
    <lineage>
        <taxon>Eukaryota</taxon>
        <taxon>Metazoa</taxon>
        <taxon>Ecdysozoa</taxon>
        <taxon>Nematoda</taxon>
        <taxon>Chromadorea</taxon>
        <taxon>Rhabditida</taxon>
        <taxon>Spirurina</taxon>
        <taxon>Ascaridomorpha</taxon>
        <taxon>Ascaridoidea</taxon>
        <taxon>Anisakidae</taxon>
        <taxon>Anisakis</taxon>
        <taxon>Anisakis simplex complex</taxon>
    </lineage>
</organism>
<dbReference type="SUPFAM" id="SSF51735">
    <property type="entry name" value="NAD(P)-binding Rossmann-fold domains"/>
    <property type="match status" value="1"/>
</dbReference>
<dbReference type="InterPro" id="IPR006108">
    <property type="entry name" value="3HC_DH_C"/>
</dbReference>
<evidence type="ECO:0000256" key="2">
    <source>
        <dbReference type="ARBA" id="ARBA00005005"/>
    </source>
</evidence>
<dbReference type="InterPro" id="IPR036291">
    <property type="entry name" value="NAD(P)-bd_dom_sf"/>
</dbReference>
<evidence type="ECO:0000259" key="7">
    <source>
        <dbReference type="Pfam" id="PF00725"/>
    </source>
</evidence>
<feature type="domain" description="3-hydroxyacyl-CoA dehydrogenase C-terminal" evidence="7">
    <location>
        <begin position="241"/>
        <end position="328"/>
    </location>
</feature>
<evidence type="ECO:0000256" key="4">
    <source>
        <dbReference type="ARBA" id="ARBA00023027"/>
    </source>
</evidence>
<dbReference type="GO" id="GO:0070403">
    <property type="term" value="F:NAD+ binding"/>
    <property type="evidence" value="ECO:0007669"/>
    <property type="project" value="InterPro"/>
</dbReference>
<evidence type="ECO:0000256" key="3">
    <source>
        <dbReference type="ARBA" id="ARBA00023002"/>
    </source>
</evidence>
<comment type="catalytic activity">
    <reaction evidence="6">
        <text>a (3S)-3-hydroxyacyl-CoA + NAD(+) = a 3-oxoacyl-CoA + NADH + H(+)</text>
        <dbReference type="Rhea" id="RHEA:22432"/>
        <dbReference type="ChEBI" id="CHEBI:15378"/>
        <dbReference type="ChEBI" id="CHEBI:57318"/>
        <dbReference type="ChEBI" id="CHEBI:57540"/>
        <dbReference type="ChEBI" id="CHEBI:57945"/>
        <dbReference type="ChEBI" id="CHEBI:90726"/>
        <dbReference type="EC" id="1.1.1.35"/>
    </reaction>
</comment>
<dbReference type="GO" id="GO:0003857">
    <property type="term" value="F:(3S)-3-hydroxyacyl-CoA dehydrogenase (NAD+) activity"/>
    <property type="evidence" value="ECO:0007669"/>
    <property type="project" value="UniProtKB-EC"/>
</dbReference>
<evidence type="ECO:0000256" key="1">
    <source>
        <dbReference type="ARBA" id="ARBA00004305"/>
    </source>
</evidence>
<reference evidence="9" key="1">
    <citation type="submission" date="2017-02" db="UniProtKB">
        <authorList>
            <consortium name="WormBaseParasite"/>
        </authorList>
    </citation>
    <scope>IDENTIFICATION</scope>
</reference>
<dbReference type="Pfam" id="PF00725">
    <property type="entry name" value="3HCDH"/>
    <property type="match status" value="1"/>
</dbReference>
<evidence type="ECO:0000256" key="6">
    <source>
        <dbReference type="ARBA" id="ARBA00049556"/>
    </source>
</evidence>
<sequence length="330" mass="35819">LFKPSELLNKLVAEGKLGKKSGKGVANVFGATLLPGVCVFQQLAPVSSISSIRDVAIIGTGTMGCGIAQTVAESRMNVMLVGRSEASLRRAVASINRFVKVIAKKELGLDKLAQDKLVDEVSKRITTTTSLQKAVAEADLVIEAVIERLDVKRELFQRIESASKSRTLLATNTSSLRLSEISVNLQRKRNFGGLHFFNPVRMMKLLEVVRCAETSPETLKAFLAFGKALGKEAIECTDKPGFIVNRILVSSICESLKILEAGDASMKQIDTAMRLGASHPMGPFQLISFIGVDTFKTILQSLHEAYPDDARFGCIELLNKMIDEGKFSAG</sequence>
<dbReference type="WBParaSite" id="ASIM_0001652501-mRNA-1">
    <property type="protein sequence ID" value="ASIM_0001652501-mRNA-1"/>
    <property type="gene ID" value="ASIM_0001652501"/>
</dbReference>
<dbReference type="SUPFAM" id="SSF48179">
    <property type="entry name" value="6-phosphogluconate dehydrogenase C-terminal domain-like"/>
    <property type="match status" value="1"/>
</dbReference>
<dbReference type="InterPro" id="IPR013328">
    <property type="entry name" value="6PGD_dom2"/>
</dbReference>
<dbReference type="PANTHER" id="PTHR43561:SF1">
    <property type="entry name" value="HYDROXY-ACYL-COA DEHYDROGENASE"/>
    <property type="match status" value="1"/>
</dbReference>
<protein>
    <submittedName>
        <fullName evidence="9">Hydroxyacyl-coenzyme A dehydrogenase, mitochondrial (inferred by orthology to a human protein)</fullName>
    </submittedName>
</protein>
<dbReference type="InterPro" id="IPR052242">
    <property type="entry name" value="Mito_3-hydroxyacyl-CoA_DH"/>
</dbReference>
<dbReference type="GO" id="GO:0006635">
    <property type="term" value="P:fatty acid beta-oxidation"/>
    <property type="evidence" value="ECO:0007669"/>
    <property type="project" value="TreeGrafter"/>
</dbReference>